<dbReference type="EMBL" id="JANURM010000010">
    <property type="protein sequence ID" value="MDL0089310.1"/>
    <property type="molecule type" value="Genomic_DNA"/>
</dbReference>
<dbReference type="InterPro" id="IPR050706">
    <property type="entry name" value="Cyclic-di-GMP_PDE-like"/>
</dbReference>
<dbReference type="InterPro" id="IPR035919">
    <property type="entry name" value="EAL_sf"/>
</dbReference>
<dbReference type="Pfam" id="PF00563">
    <property type="entry name" value="EAL"/>
    <property type="match status" value="1"/>
</dbReference>
<keyword evidence="4" id="KW-1185">Reference proteome</keyword>
<keyword evidence="1" id="KW-0812">Transmembrane</keyword>
<dbReference type="InterPro" id="IPR043128">
    <property type="entry name" value="Rev_trsase/Diguanyl_cyclase"/>
</dbReference>
<accession>A0ABT7HR19</accession>
<evidence type="ECO:0000256" key="1">
    <source>
        <dbReference type="SAM" id="Phobius"/>
    </source>
</evidence>
<dbReference type="PANTHER" id="PTHR33121">
    <property type="entry name" value="CYCLIC DI-GMP PHOSPHODIESTERASE PDEF"/>
    <property type="match status" value="1"/>
</dbReference>
<keyword evidence="1" id="KW-1133">Transmembrane helix</keyword>
<feature type="domain" description="EAL" evidence="2">
    <location>
        <begin position="222"/>
        <end position="460"/>
    </location>
</feature>
<gene>
    <name evidence="3" type="ORF">NYG85_08030</name>
</gene>
<reference evidence="3" key="2">
    <citation type="journal article" date="2023" name="Microorganisms">
        <title>Isolation and Genomic Characteristics of Cat-Borne Campylobacter felis sp. nov. and Sheep-Borne Campylobacter ovis sp. nov.</title>
        <authorList>
            <person name="Wang H."/>
            <person name="Li Y."/>
            <person name="Gu Y."/>
            <person name="Zhou G."/>
            <person name="Chen X."/>
            <person name="Zhang X."/>
            <person name="Shao Z."/>
            <person name="Zhang J."/>
            <person name="Zhang M."/>
        </authorList>
    </citation>
    <scope>NUCLEOTIDE SEQUENCE</scope>
    <source>
        <strain evidence="3">PS10</strain>
    </source>
</reference>
<dbReference type="PROSITE" id="PS50883">
    <property type="entry name" value="EAL"/>
    <property type="match status" value="1"/>
</dbReference>
<dbReference type="InterPro" id="IPR001633">
    <property type="entry name" value="EAL_dom"/>
</dbReference>
<evidence type="ECO:0000259" key="2">
    <source>
        <dbReference type="PROSITE" id="PS50883"/>
    </source>
</evidence>
<feature type="transmembrane region" description="Helical" evidence="1">
    <location>
        <begin position="45"/>
        <end position="64"/>
    </location>
</feature>
<evidence type="ECO:0000313" key="4">
    <source>
        <dbReference type="Proteomes" id="UP001173801"/>
    </source>
</evidence>
<keyword evidence="1" id="KW-0472">Membrane</keyword>
<dbReference type="Gene3D" id="3.20.20.450">
    <property type="entry name" value="EAL domain"/>
    <property type="match status" value="1"/>
</dbReference>
<name>A0ABT7HR19_9BACT</name>
<evidence type="ECO:0000313" key="3">
    <source>
        <dbReference type="EMBL" id="MDL0089310.1"/>
    </source>
</evidence>
<dbReference type="SUPFAM" id="SSF55073">
    <property type="entry name" value="Nucleotide cyclase"/>
    <property type="match status" value="1"/>
</dbReference>
<dbReference type="SUPFAM" id="SSF141868">
    <property type="entry name" value="EAL domain-like"/>
    <property type="match status" value="1"/>
</dbReference>
<organism evidence="3 4">
    <name type="scientific">Campylobacter gastrosuis</name>
    <dbReference type="NCBI Taxonomy" id="2974576"/>
    <lineage>
        <taxon>Bacteria</taxon>
        <taxon>Pseudomonadati</taxon>
        <taxon>Campylobacterota</taxon>
        <taxon>Epsilonproteobacteria</taxon>
        <taxon>Campylobacterales</taxon>
        <taxon>Campylobacteraceae</taxon>
        <taxon>Campylobacter</taxon>
    </lineage>
</organism>
<dbReference type="SMART" id="SM00267">
    <property type="entry name" value="GGDEF"/>
    <property type="match status" value="1"/>
</dbReference>
<feature type="transmembrane region" description="Helical" evidence="1">
    <location>
        <begin position="15"/>
        <end position="33"/>
    </location>
</feature>
<comment type="caution">
    <text evidence="3">The sequence shown here is derived from an EMBL/GenBank/DDBJ whole genome shotgun (WGS) entry which is preliminary data.</text>
</comment>
<dbReference type="NCBIfam" id="TIGR00254">
    <property type="entry name" value="GGDEF"/>
    <property type="match status" value="1"/>
</dbReference>
<dbReference type="Gene3D" id="3.30.70.270">
    <property type="match status" value="1"/>
</dbReference>
<protein>
    <submittedName>
        <fullName evidence="3">GGDEF domain-containing protein</fullName>
    </submittedName>
</protein>
<dbReference type="RefSeq" id="WP_284937969.1">
    <property type="nucleotide sequence ID" value="NZ_JANURM010000010.1"/>
</dbReference>
<sequence length="460" mass="53275">MTKAQNAERSHRFKIAFKISLPFILSTMFFCYIFFSKDSITSDDIILFTILTLLYVYFTTYMIYQSFKSSVIDGISQVFNRQKIVEILNKKIKKADENQSLVLINLKNVTDISDRYGFDFGDTILRKTIEKLIRNLHENGIKNSVVGRYTDRYFLLFAPVMKPKISHILTSFSKKIQNEGIDFVEVLIEFAIIPANHSKNIKSSINFLSNELNGNTYNYDDLDKYENDVCKNIAQGNFIFKTQKVASLAENNDMFSVIATLKTNNFGNISKANFTDIANKNGYEITLDKQIFSLFLKKIGKKSKDKFLIEISPVTIRNSNFLNFIKDLVFDDKINPKNFIFEFSESEIYTHTSRFNEILKEYKNLGFGIAVTHFGGKNGLFSYFLTLEIDYIIYDIFFSKNYRNPKIATTFLKFNEICKNLGIKSVMKFVERAEILEFATANKVDFVQGFFIEKPKEIKG</sequence>
<dbReference type="SMART" id="SM00052">
    <property type="entry name" value="EAL"/>
    <property type="match status" value="1"/>
</dbReference>
<dbReference type="Proteomes" id="UP001173801">
    <property type="component" value="Unassembled WGS sequence"/>
</dbReference>
<proteinExistence type="predicted"/>
<dbReference type="PANTHER" id="PTHR33121:SF71">
    <property type="entry name" value="OXYGEN SENSOR PROTEIN DOSP"/>
    <property type="match status" value="1"/>
</dbReference>
<dbReference type="Pfam" id="PF00990">
    <property type="entry name" value="GGDEF"/>
    <property type="match status" value="1"/>
</dbReference>
<dbReference type="CDD" id="cd01948">
    <property type="entry name" value="EAL"/>
    <property type="match status" value="1"/>
</dbReference>
<dbReference type="InterPro" id="IPR000160">
    <property type="entry name" value="GGDEF_dom"/>
</dbReference>
<dbReference type="InterPro" id="IPR029787">
    <property type="entry name" value="Nucleotide_cyclase"/>
</dbReference>
<reference evidence="3" key="1">
    <citation type="submission" date="2022-08" db="EMBL/GenBank/DDBJ databases">
        <authorList>
            <person name="Wang H."/>
        </authorList>
    </citation>
    <scope>NUCLEOTIDE SEQUENCE</scope>
    <source>
        <strain evidence="3">PS10</strain>
    </source>
</reference>